<dbReference type="GO" id="GO:0004190">
    <property type="term" value="F:aspartic-type endopeptidase activity"/>
    <property type="evidence" value="ECO:0007669"/>
    <property type="project" value="InterPro"/>
</dbReference>
<keyword evidence="1" id="KW-1003">Cell membrane</keyword>
<keyword evidence="4" id="KW-0378">Hydrolase</keyword>
<evidence type="ECO:0000256" key="4">
    <source>
        <dbReference type="ARBA" id="ARBA00022801"/>
    </source>
</evidence>
<gene>
    <name evidence="8" type="ORF">METZ01_LOCUS306758</name>
</gene>
<keyword evidence="5 7" id="KW-1133">Transmembrane helix</keyword>
<keyword evidence="2" id="KW-0645">Protease</keyword>
<dbReference type="GO" id="GO:0006508">
    <property type="term" value="P:proteolysis"/>
    <property type="evidence" value="ECO:0007669"/>
    <property type="project" value="UniProtKB-KW"/>
</dbReference>
<dbReference type="Pfam" id="PF01252">
    <property type="entry name" value="Peptidase_A8"/>
    <property type="match status" value="1"/>
</dbReference>
<evidence type="ECO:0000256" key="2">
    <source>
        <dbReference type="ARBA" id="ARBA00022670"/>
    </source>
</evidence>
<dbReference type="PANTHER" id="PTHR33695:SF1">
    <property type="entry name" value="LIPOPROTEIN SIGNAL PEPTIDASE"/>
    <property type="match status" value="1"/>
</dbReference>
<evidence type="ECO:0000256" key="7">
    <source>
        <dbReference type="SAM" id="Phobius"/>
    </source>
</evidence>
<name>A0A382MY48_9ZZZZ</name>
<dbReference type="GO" id="GO:0016020">
    <property type="term" value="C:membrane"/>
    <property type="evidence" value="ECO:0007669"/>
    <property type="project" value="InterPro"/>
</dbReference>
<sequence>MPFLIITFLTVIIIDQVSKYIVQQSMTLYTSIPVLGEFIKLTYIHNPGGAFGIMPGNRTVFLVLSLIACGVMIYYLYIMPAS</sequence>
<evidence type="ECO:0000313" key="8">
    <source>
        <dbReference type="EMBL" id="SVC53904.1"/>
    </source>
</evidence>
<evidence type="ECO:0000256" key="1">
    <source>
        <dbReference type="ARBA" id="ARBA00022475"/>
    </source>
</evidence>
<reference evidence="8" key="1">
    <citation type="submission" date="2018-05" db="EMBL/GenBank/DDBJ databases">
        <authorList>
            <person name="Lanie J.A."/>
            <person name="Ng W.-L."/>
            <person name="Kazmierczak K.M."/>
            <person name="Andrzejewski T.M."/>
            <person name="Davidsen T.M."/>
            <person name="Wayne K.J."/>
            <person name="Tettelin H."/>
            <person name="Glass J.I."/>
            <person name="Rusch D."/>
            <person name="Podicherti R."/>
            <person name="Tsui H.-C.T."/>
            <person name="Winkler M.E."/>
        </authorList>
    </citation>
    <scope>NUCLEOTIDE SEQUENCE</scope>
</reference>
<evidence type="ECO:0008006" key="9">
    <source>
        <dbReference type="Google" id="ProtNLM"/>
    </source>
</evidence>
<dbReference type="AlphaFoldDB" id="A0A382MY48"/>
<feature type="transmembrane region" description="Helical" evidence="7">
    <location>
        <begin position="59"/>
        <end position="78"/>
    </location>
</feature>
<protein>
    <recommendedName>
        <fullName evidence="9">Signal peptidase II</fullName>
    </recommendedName>
</protein>
<keyword evidence="6 7" id="KW-0472">Membrane</keyword>
<organism evidence="8">
    <name type="scientific">marine metagenome</name>
    <dbReference type="NCBI Taxonomy" id="408172"/>
    <lineage>
        <taxon>unclassified sequences</taxon>
        <taxon>metagenomes</taxon>
        <taxon>ecological metagenomes</taxon>
    </lineage>
</organism>
<proteinExistence type="predicted"/>
<evidence type="ECO:0000256" key="5">
    <source>
        <dbReference type="ARBA" id="ARBA00022989"/>
    </source>
</evidence>
<dbReference type="InterPro" id="IPR001872">
    <property type="entry name" value="Peptidase_A8"/>
</dbReference>
<accession>A0A382MY48</accession>
<dbReference type="PANTHER" id="PTHR33695">
    <property type="entry name" value="LIPOPROTEIN SIGNAL PEPTIDASE"/>
    <property type="match status" value="1"/>
</dbReference>
<evidence type="ECO:0000256" key="6">
    <source>
        <dbReference type="ARBA" id="ARBA00023136"/>
    </source>
</evidence>
<keyword evidence="3 7" id="KW-0812">Transmembrane</keyword>
<dbReference type="EMBL" id="UINC01096754">
    <property type="protein sequence ID" value="SVC53904.1"/>
    <property type="molecule type" value="Genomic_DNA"/>
</dbReference>
<evidence type="ECO:0000256" key="3">
    <source>
        <dbReference type="ARBA" id="ARBA00022692"/>
    </source>
</evidence>
<feature type="non-terminal residue" evidence="8">
    <location>
        <position position="82"/>
    </location>
</feature>